<evidence type="ECO:0000313" key="2">
    <source>
        <dbReference type="Proteomes" id="UP000078200"/>
    </source>
</evidence>
<keyword evidence="2" id="KW-1185">Reference proteome</keyword>
<accession>A0A1A9VL13</accession>
<protein>
    <submittedName>
        <fullName evidence="1">Uncharacterized protein</fullName>
    </submittedName>
</protein>
<reference evidence="1" key="2">
    <citation type="submission" date="2020-05" db="UniProtKB">
        <authorList>
            <consortium name="EnsemblMetazoa"/>
        </authorList>
    </citation>
    <scope>IDENTIFICATION</scope>
    <source>
        <strain evidence="1">TTRI</strain>
    </source>
</reference>
<dbReference type="EnsemblMetazoa" id="GAUT030888-RA">
    <property type="protein sequence ID" value="GAUT030888-PA"/>
    <property type="gene ID" value="GAUT030888"/>
</dbReference>
<dbReference type="Proteomes" id="UP000078200">
    <property type="component" value="Unassembled WGS sequence"/>
</dbReference>
<proteinExistence type="predicted"/>
<dbReference type="VEuPathDB" id="VectorBase:GAUT030888"/>
<name>A0A1A9VL13_GLOAU</name>
<evidence type="ECO:0000313" key="1">
    <source>
        <dbReference type="EnsemblMetazoa" id="GAUT030888-PA"/>
    </source>
</evidence>
<reference evidence="2" key="1">
    <citation type="submission" date="2014-05" db="EMBL/GenBank/DDBJ databases">
        <authorList>
            <person name="Aksoy S."/>
            <person name="Warren W."/>
            <person name="Wilson R.K."/>
        </authorList>
    </citation>
    <scope>NUCLEOTIDE SEQUENCE [LARGE SCALE GENOMIC DNA]</scope>
    <source>
        <strain evidence="2">TTRI</strain>
    </source>
</reference>
<dbReference type="EnsemblMetazoa" id="GAUT040212-RA">
    <property type="protein sequence ID" value="GAUT040212-PA"/>
    <property type="gene ID" value="GAUT040212"/>
</dbReference>
<organism evidence="1 2">
    <name type="scientific">Glossina austeni</name>
    <name type="common">Savannah tsetse fly</name>
    <dbReference type="NCBI Taxonomy" id="7395"/>
    <lineage>
        <taxon>Eukaryota</taxon>
        <taxon>Metazoa</taxon>
        <taxon>Ecdysozoa</taxon>
        <taxon>Arthropoda</taxon>
        <taxon>Hexapoda</taxon>
        <taxon>Insecta</taxon>
        <taxon>Pterygota</taxon>
        <taxon>Neoptera</taxon>
        <taxon>Endopterygota</taxon>
        <taxon>Diptera</taxon>
        <taxon>Brachycera</taxon>
        <taxon>Muscomorpha</taxon>
        <taxon>Hippoboscoidea</taxon>
        <taxon>Glossinidae</taxon>
        <taxon>Glossina</taxon>
    </lineage>
</organism>
<dbReference type="VEuPathDB" id="VectorBase:GAUT040212"/>
<dbReference type="AlphaFoldDB" id="A0A1A9VL13"/>
<sequence length="103" mass="11673">MSPSGIQTLGNTNEGTLTDVVNSVRHWHGSYPFYIHQLGLQIVKNKNSLLTKSTSQLSINEVERDRQSQQKLVKLKTPYHVLPQECTTQTIKNRISVHNGTFI</sequence>